<evidence type="ECO:0000256" key="1">
    <source>
        <dbReference type="ARBA" id="ARBA00022801"/>
    </source>
</evidence>
<dbReference type="AlphaFoldDB" id="Q0B0T4"/>
<dbReference type="RefSeq" id="WP_011639531.1">
    <property type="nucleotide sequence ID" value="NC_008346.1"/>
</dbReference>
<feature type="short sequence motif" description="GXSXG" evidence="4">
    <location>
        <begin position="37"/>
        <end position="41"/>
    </location>
</feature>
<dbReference type="EMBL" id="CP000448">
    <property type="protein sequence ID" value="ABI67420.1"/>
    <property type="molecule type" value="Genomic_DNA"/>
</dbReference>
<dbReference type="HOGENOM" id="CLU_047251_1_0_9"/>
<dbReference type="Pfam" id="PF01734">
    <property type="entry name" value="Patatin"/>
    <property type="match status" value="1"/>
</dbReference>
<keyword evidence="1 4" id="KW-0378">Hydrolase</keyword>
<keyword evidence="3 4" id="KW-0443">Lipid metabolism</keyword>
<evidence type="ECO:0000313" key="6">
    <source>
        <dbReference type="EMBL" id="ABI67420.1"/>
    </source>
</evidence>
<dbReference type="KEGG" id="swo:Swol_0062"/>
<dbReference type="OrthoDB" id="9770965at2"/>
<evidence type="ECO:0000259" key="5">
    <source>
        <dbReference type="PROSITE" id="PS51635"/>
    </source>
</evidence>
<evidence type="ECO:0000313" key="7">
    <source>
        <dbReference type="Proteomes" id="UP000001968"/>
    </source>
</evidence>
<dbReference type="Gene3D" id="3.40.1090.10">
    <property type="entry name" value="Cytosolic phospholipase A2 catalytic domain"/>
    <property type="match status" value="1"/>
</dbReference>
<feature type="domain" description="PNPLA" evidence="5">
    <location>
        <begin position="6"/>
        <end position="195"/>
    </location>
</feature>
<name>Q0B0T4_SYNWW</name>
<gene>
    <name evidence="6" type="ordered locus">Swol_0062</name>
</gene>
<evidence type="ECO:0000256" key="2">
    <source>
        <dbReference type="ARBA" id="ARBA00022963"/>
    </source>
</evidence>
<dbReference type="PROSITE" id="PS51635">
    <property type="entry name" value="PNPLA"/>
    <property type="match status" value="1"/>
</dbReference>
<feature type="short sequence motif" description="GXGXXG" evidence="4">
    <location>
        <begin position="10"/>
        <end position="15"/>
    </location>
</feature>
<evidence type="ECO:0000256" key="4">
    <source>
        <dbReference type="PROSITE-ProRule" id="PRU01161"/>
    </source>
</evidence>
<protein>
    <recommendedName>
        <fullName evidence="5">PNPLA domain-containing protein</fullName>
    </recommendedName>
</protein>
<dbReference type="GO" id="GO:0016787">
    <property type="term" value="F:hydrolase activity"/>
    <property type="evidence" value="ECO:0007669"/>
    <property type="project" value="UniProtKB-UniRule"/>
</dbReference>
<feature type="active site" description="Proton acceptor" evidence="4">
    <location>
        <position position="182"/>
    </location>
</feature>
<feature type="active site" description="Nucleophile" evidence="4">
    <location>
        <position position="39"/>
    </location>
</feature>
<dbReference type="InterPro" id="IPR016035">
    <property type="entry name" value="Acyl_Trfase/lysoPLipase"/>
</dbReference>
<reference evidence="7" key="1">
    <citation type="journal article" date="2010" name="Environ. Microbiol.">
        <title>The genome of Syntrophomonas wolfei: new insights into syntrophic metabolism and biohydrogen production.</title>
        <authorList>
            <person name="Sieber J.R."/>
            <person name="Sims D.R."/>
            <person name="Han C."/>
            <person name="Kim E."/>
            <person name="Lykidis A."/>
            <person name="Lapidus A.L."/>
            <person name="McDonnald E."/>
            <person name="Rohlin L."/>
            <person name="Culley D.E."/>
            <person name="Gunsalus R."/>
            <person name="McInerney M.J."/>
        </authorList>
    </citation>
    <scope>NUCLEOTIDE SEQUENCE [LARGE SCALE GENOMIC DNA]</scope>
    <source>
        <strain evidence="7">DSM 2245B / Goettingen</strain>
    </source>
</reference>
<dbReference type="PANTHER" id="PTHR14226:SF76">
    <property type="entry name" value="NTE FAMILY PROTEIN RSSA"/>
    <property type="match status" value="1"/>
</dbReference>
<feature type="short sequence motif" description="DGA/G" evidence="4">
    <location>
        <begin position="182"/>
        <end position="184"/>
    </location>
</feature>
<dbReference type="Proteomes" id="UP000001968">
    <property type="component" value="Chromosome"/>
</dbReference>
<proteinExistence type="predicted"/>
<dbReference type="eggNOG" id="COG1752">
    <property type="taxonomic scope" value="Bacteria"/>
</dbReference>
<dbReference type="SUPFAM" id="SSF52151">
    <property type="entry name" value="FabD/lysophospholipase-like"/>
    <property type="match status" value="1"/>
</dbReference>
<dbReference type="PANTHER" id="PTHR14226">
    <property type="entry name" value="NEUROPATHY TARGET ESTERASE/SWISS CHEESE D.MELANOGASTER"/>
    <property type="match status" value="1"/>
</dbReference>
<keyword evidence="7" id="KW-1185">Reference proteome</keyword>
<dbReference type="InterPro" id="IPR050301">
    <property type="entry name" value="NTE"/>
</dbReference>
<organism evidence="6 7">
    <name type="scientific">Syntrophomonas wolfei subsp. wolfei (strain DSM 2245B / Goettingen)</name>
    <dbReference type="NCBI Taxonomy" id="335541"/>
    <lineage>
        <taxon>Bacteria</taxon>
        <taxon>Bacillati</taxon>
        <taxon>Bacillota</taxon>
        <taxon>Clostridia</taxon>
        <taxon>Eubacteriales</taxon>
        <taxon>Syntrophomonadaceae</taxon>
        <taxon>Syntrophomonas</taxon>
    </lineage>
</organism>
<accession>Q0B0T4</accession>
<evidence type="ECO:0000256" key="3">
    <source>
        <dbReference type="ARBA" id="ARBA00023098"/>
    </source>
</evidence>
<dbReference type="GO" id="GO:0016042">
    <property type="term" value="P:lipid catabolic process"/>
    <property type="evidence" value="ECO:0007669"/>
    <property type="project" value="UniProtKB-UniRule"/>
</dbReference>
<dbReference type="InterPro" id="IPR002641">
    <property type="entry name" value="PNPLA_dom"/>
</dbReference>
<keyword evidence="2 4" id="KW-0442">Lipid degradation</keyword>
<sequence>MKSLGLALGGGGLKGLAHIGVLQVLEENSIPISAISGTSAGSIVAALYASGLSPWRMQELAMQLEVKDYIDYDIIAFAKFFWALLLPGVKASLDGLIKGDKLEKLLYKWTRGKTLAESRIPIGIIACDIDSGQEIIFTNQNMEVTGPRLVIKEALLSEAVRSSTSIPATFVPLQFRGMQMVDGGVKEMVPVEVQKIMGTDYILSVNLGRESYAEKVTGITQIVSRSLNIMSYETSATAEALFADLVIHPRVKAVRLDDIGQAEKIIRAGRRAAKAKIDEIKRGLED</sequence>